<name>A0A0W8FX11_9ZZZZ</name>
<dbReference type="AlphaFoldDB" id="A0A0W8FX11"/>
<proteinExistence type="predicted"/>
<evidence type="ECO:0000313" key="1">
    <source>
        <dbReference type="EMBL" id="KUG25377.1"/>
    </source>
</evidence>
<sequence length="194" mass="22854">MNLGVIQDDITSTIMFYLFLGIADNLFHPNSYARTLNTEIVNRKYVPINRIIPQRRLREMADNSFLKDKAPIDVSVFTKRDMQKISNSTNYHELINKVHKVTNLDRPIAHFLGLPCLPRSVFFVHQSQYDNFNDEIKKFLLHWEKAVDNYSRRDLLGGIKPLKPSSKQERNSQNLFIRAAKQFDRFSYLNEIDY</sequence>
<dbReference type="EMBL" id="LNQE01000700">
    <property type="protein sequence ID" value="KUG25377.1"/>
    <property type="molecule type" value="Genomic_DNA"/>
</dbReference>
<reference evidence="1" key="1">
    <citation type="journal article" date="2015" name="Proc. Natl. Acad. Sci. U.S.A.">
        <title>Networks of energetic and metabolic interactions define dynamics in microbial communities.</title>
        <authorList>
            <person name="Embree M."/>
            <person name="Liu J.K."/>
            <person name="Al-Bassam M.M."/>
            <person name="Zengler K."/>
        </authorList>
    </citation>
    <scope>NUCLEOTIDE SEQUENCE</scope>
</reference>
<organism evidence="1">
    <name type="scientific">hydrocarbon metagenome</name>
    <dbReference type="NCBI Taxonomy" id="938273"/>
    <lineage>
        <taxon>unclassified sequences</taxon>
        <taxon>metagenomes</taxon>
        <taxon>ecological metagenomes</taxon>
    </lineage>
</organism>
<protein>
    <submittedName>
        <fullName evidence="1">Uncharacterized protein</fullName>
    </submittedName>
</protein>
<gene>
    <name evidence="1" type="ORF">ASZ90_004797</name>
</gene>
<comment type="caution">
    <text evidence="1">The sequence shown here is derived from an EMBL/GenBank/DDBJ whole genome shotgun (WGS) entry which is preliminary data.</text>
</comment>
<accession>A0A0W8FX11</accession>